<dbReference type="Pfam" id="PF13211">
    <property type="entry name" value="DUF4019"/>
    <property type="match status" value="1"/>
</dbReference>
<evidence type="ECO:0000256" key="1">
    <source>
        <dbReference type="SAM" id="SignalP"/>
    </source>
</evidence>
<evidence type="ECO:0000313" key="2">
    <source>
        <dbReference type="EMBL" id="MEL1265897.1"/>
    </source>
</evidence>
<name>A0ABU9J3R4_9GAMM</name>
<dbReference type="InterPro" id="IPR025091">
    <property type="entry name" value="DUF4019"/>
</dbReference>
<keyword evidence="3" id="KW-1185">Reference proteome</keyword>
<comment type="caution">
    <text evidence="2">The sequence shown here is derived from an EMBL/GenBank/DDBJ whole genome shotgun (WGS) entry which is preliminary data.</text>
</comment>
<dbReference type="EMBL" id="JBBWWT010000009">
    <property type="protein sequence ID" value="MEL1265897.1"/>
    <property type="molecule type" value="Genomic_DNA"/>
</dbReference>
<sequence>MKRILILAIVALWLAAPAAAQQQQAGPAAQPGAAAPRTAGVDPNAALNGALQVAGMIDAGHVGELWDGASSVTKRATQRQPFVEGITKMRKAQGAVAGRGWTAVRRQQLAGTDQVPAGNYVSVELAAQVAGNKLLRELVTFRVDEDGVMRFSGYVME</sequence>
<keyword evidence="1" id="KW-0732">Signal</keyword>
<proteinExistence type="predicted"/>
<accession>A0ABU9J3R4</accession>
<feature type="signal peptide" evidence="1">
    <location>
        <begin position="1"/>
        <end position="20"/>
    </location>
</feature>
<gene>
    <name evidence="2" type="ORF">AAD027_16195</name>
</gene>
<dbReference type="Proteomes" id="UP001459204">
    <property type="component" value="Unassembled WGS sequence"/>
</dbReference>
<feature type="chain" id="PRO_5045334272" evidence="1">
    <location>
        <begin position="21"/>
        <end position="157"/>
    </location>
</feature>
<protein>
    <submittedName>
        <fullName evidence="2">DUF4019 domain-containing protein</fullName>
    </submittedName>
</protein>
<evidence type="ECO:0000313" key="3">
    <source>
        <dbReference type="Proteomes" id="UP001459204"/>
    </source>
</evidence>
<organism evidence="2 3">
    <name type="scientific">Pseudoxanthomonas putridarboris</name>
    <dbReference type="NCBI Taxonomy" id="752605"/>
    <lineage>
        <taxon>Bacteria</taxon>
        <taxon>Pseudomonadati</taxon>
        <taxon>Pseudomonadota</taxon>
        <taxon>Gammaproteobacteria</taxon>
        <taxon>Lysobacterales</taxon>
        <taxon>Lysobacteraceae</taxon>
        <taxon>Pseudoxanthomonas</taxon>
    </lineage>
</organism>
<reference evidence="2 3" key="1">
    <citation type="submission" date="2024-04" db="EMBL/GenBank/DDBJ databases">
        <title>Draft genome sequence of Pseudoxanthomonas putridarboris WD12.</title>
        <authorList>
            <person name="Oh J."/>
        </authorList>
    </citation>
    <scope>NUCLEOTIDE SEQUENCE [LARGE SCALE GENOMIC DNA]</scope>
    <source>
        <strain evidence="2 3">WD12</strain>
    </source>
</reference>
<dbReference type="RefSeq" id="WP_341727069.1">
    <property type="nucleotide sequence ID" value="NZ_JBBWWT010000009.1"/>
</dbReference>